<dbReference type="Proteomes" id="UP000821853">
    <property type="component" value="Chromosome 9"/>
</dbReference>
<feature type="region of interest" description="Disordered" evidence="1">
    <location>
        <begin position="146"/>
        <end position="273"/>
    </location>
</feature>
<protein>
    <submittedName>
        <fullName evidence="2">Uncharacterized protein</fullName>
    </submittedName>
</protein>
<evidence type="ECO:0000313" key="2">
    <source>
        <dbReference type="EMBL" id="KAH9381748.1"/>
    </source>
</evidence>
<gene>
    <name evidence="2" type="ORF">HPB48_010567</name>
</gene>
<sequence length="588" mass="65057">MPMNSFRVKELEEDLAWGDKGAGQDRPCPELTCPPECEKETVKPAHRCPWCLCPAITAKLTLLNYGERHCPHALLDMVFRQADPLAQHVHHLQEQVRHQDGAVQHLVIASGGGAGERPPPADCVPPKCDGKGCQLVPGDQGCPRCVCTPDSKESKETTRGSRTRRDDQKTTGRRDSRKQDKQTNQTAAAAANRTEAAHPRQLPQPTPKKKGNKTKTGKAVTKRNTGAKKESSEESDESEDHGPQGFAQAGQANQPNGSRRRKPHRGRPSQTASARRCLYAAFDFERPPVRHAAPPPVQCVTPVCEPYCKYRQAEHGCLVCECPDVCPEMVCGAGCQPYFTEASKCQKCLCAPHSRREELAEVFAGFCKEHTLHRMVADFDDFRDILLRLQHRSLELQELIGRAEHARGIHDFIHEYCKAGVVLIRDISELVLNSTRSGPVSASPFSAALARRPQVRAAFVGREWPASLRDGRPCLQNWRPGDAELNAIIMTSLPGYQQGLPSERPCSAFPPMPPFNSKDPELCFALMESHFYIRDFFSQATRHNITCQALPSEVFTQPRAAPLGPNPCSVLKDACSRVLSVAANNRDL</sequence>
<organism evidence="2 3">
    <name type="scientific">Haemaphysalis longicornis</name>
    <name type="common">Bush tick</name>
    <dbReference type="NCBI Taxonomy" id="44386"/>
    <lineage>
        <taxon>Eukaryota</taxon>
        <taxon>Metazoa</taxon>
        <taxon>Ecdysozoa</taxon>
        <taxon>Arthropoda</taxon>
        <taxon>Chelicerata</taxon>
        <taxon>Arachnida</taxon>
        <taxon>Acari</taxon>
        <taxon>Parasitiformes</taxon>
        <taxon>Ixodida</taxon>
        <taxon>Ixodoidea</taxon>
        <taxon>Ixodidae</taxon>
        <taxon>Haemaphysalinae</taxon>
        <taxon>Haemaphysalis</taxon>
    </lineage>
</organism>
<dbReference type="OrthoDB" id="6431267at2759"/>
<feature type="compositionally biased region" description="Basic and acidic residues" evidence="1">
    <location>
        <begin position="150"/>
        <end position="181"/>
    </location>
</feature>
<feature type="compositionally biased region" description="Low complexity" evidence="1">
    <location>
        <begin position="182"/>
        <end position="194"/>
    </location>
</feature>
<evidence type="ECO:0000313" key="3">
    <source>
        <dbReference type="Proteomes" id="UP000821853"/>
    </source>
</evidence>
<dbReference type="EMBL" id="JABSTR010000011">
    <property type="protein sequence ID" value="KAH9381748.1"/>
    <property type="molecule type" value="Genomic_DNA"/>
</dbReference>
<dbReference type="VEuPathDB" id="VectorBase:HLOH_060790"/>
<evidence type="ECO:0000256" key="1">
    <source>
        <dbReference type="SAM" id="MobiDB-lite"/>
    </source>
</evidence>
<feature type="compositionally biased region" description="Basic residues" evidence="1">
    <location>
        <begin position="207"/>
        <end position="216"/>
    </location>
</feature>
<comment type="caution">
    <text evidence="2">The sequence shown here is derived from an EMBL/GenBank/DDBJ whole genome shotgun (WGS) entry which is preliminary data.</text>
</comment>
<accession>A0A9J6H516</accession>
<proteinExistence type="predicted"/>
<keyword evidence="3" id="KW-1185">Reference proteome</keyword>
<name>A0A9J6H516_HAELO</name>
<dbReference type="AlphaFoldDB" id="A0A9J6H516"/>
<feature type="compositionally biased region" description="Basic residues" evidence="1">
    <location>
        <begin position="258"/>
        <end position="267"/>
    </location>
</feature>
<reference evidence="2 3" key="1">
    <citation type="journal article" date="2020" name="Cell">
        <title>Large-Scale Comparative Analyses of Tick Genomes Elucidate Their Genetic Diversity and Vector Capacities.</title>
        <authorList>
            <consortium name="Tick Genome and Microbiome Consortium (TIGMIC)"/>
            <person name="Jia N."/>
            <person name="Wang J."/>
            <person name="Shi W."/>
            <person name="Du L."/>
            <person name="Sun Y."/>
            <person name="Zhan W."/>
            <person name="Jiang J.F."/>
            <person name="Wang Q."/>
            <person name="Zhang B."/>
            <person name="Ji P."/>
            <person name="Bell-Sakyi L."/>
            <person name="Cui X.M."/>
            <person name="Yuan T.T."/>
            <person name="Jiang B.G."/>
            <person name="Yang W.F."/>
            <person name="Lam T.T."/>
            <person name="Chang Q.C."/>
            <person name="Ding S.J."/>
            <person name="Wang X.J."/>
            <person name="Zhu J.G."/>
            <person name="Ruan X.D."/>
            <person name="Zhao L."/>
            <person name="Wei J.T."/>
            <person name="Ye R.Z."/>
            <person name="Que T.C."/>
            <person name="Du C.H."/>
            <person name="Zhou Y.H."/>
            <person name="Cheng J.X."/>
            <person name="Dai P.F."/>
            <person name="Guo W.B."/>
            <person name="Han X.H."/>
            <person name="Huang E.J."/>
            <person name="Li L.F."/>
            <person name="Wei W."/>
            <person name="Gao Y.C."/>
            <person name="Liu J.Z."/>
            <person name="Shao H.Z."/>
            <person name="Wang X."/>
            <person name="Wang C.C."/>
            <person name="Yang T.C."/>
            <person name="Huo Q.B."/>
            <person name="Li W."/>
            <person name="Chen H.Y."/>
            <person name="Chen S.E."/>
            <person name="Zhou L.G."/>
            <person name="Ni X.B."/>
            <person name="Tian J.H."/>
            <person name="Sheng Y."/>
            <person name="Liu T."/>
            <person name="Pan Y.S."/>
            <person name="Xia L.Y."/>
            <person name="Li J."/>
            <person name="Zhao F."/>
            <person name="Cao W.C."/>
        </authorList>
    </citation>
    <scope>NUCLEOTIDE SEQUENCE [LARGE SCALE GENOMIC DNA]</scope>
    <source>
        <strain evidence="2">HaeL-2018</strain>
    </source>
</reference>